<gene>
    <name evidence="9" type="ORF">TCLT_LOCUS470</name>
</gene>
<feature type="compositionally biased region" description="Low complexity" evidence="7">
    <location>
        <begin position="331"/>
        <end position="343"/>
    </location>
</feature>
<dbReference type="AlphaFoldDB" id="A0A0N5CK84"/>
<dbReference type="GO" id="GO:0004674">
    <property type="term" value="F:protein serine/threonine kinase activity"/>
    <property type="evidence" value="ECO:0007669"/>
    <property type="project" value="UniProtKB-KW"/>
</dbReference>
<feature type="compositionally biased region" description="Basic and acidic residues" evidence="7">
    <location>
        <begin position="355"/>
        <end position="365"/>
    </location>
</feature>
<feature type="compositionally biased region" description="Basic and acidic residues" evidence="7">
    <location>
        <begin position="376"/>
        <end position="385"/>
    </location>
</feature>
<comment type="similarity">
    <text evidence="6">Belongs to the protein kinase superfamily. CK1 Ser/Thr protein kinase family.</text>
</comment>
<dbReference type="FunFam" id="3.30.200.20:FF:000358">
    <property type="entry name" value="Tau tubulin kinase 2b"/>
    <property type="match status" value="1"/>
</dbReference>
<feature type="region of interest" description="Disordered" evidence="7">
    <location>
        <begin position="323"/>
        <end position="393"/>
    </location>
</feature>
<evidence type="ECO:0000259" key="8">
    <source>
        <dbReference type="PROSITE" id="PS50011"/>
    </source>
</evidence>
<protein>
    <submittedName>
        <fullName evidence="11">Protein kinase domain-containing protein</fullName>
    </submittedName>
</protein>
<name>A0A0N5CK84_THECL</name>
<keyword evidence="3" id="KW-0547">Nucleotide-binding</keyword>
<organism evidence="11">
    <name type="scientific">Thelazia callipaeda</name>
    <name type="common">Oriental eyeworm</name>
    <name type="synonym">Parasitic nematode</name>
    <dbReference type="NCBI Taxonomy" id="103827"/>
    <lineage>
        <taxon>Eukaryota</taxon>
        <taxon>Metazoa</taxon>
        <taxon>Ecdysozoa</taxon>
        <taxon>Nematoda</taxon>
        <taxon>Chromadorea</taxon>
        <taxon>Rhabditida</taxon>
        <taxon>Spirurina</taxon>
        <taxon>Spiruromorpha</taxon>
        <taxon>Thelazioidea</taxon>
        <taxon>Thelaziidae</taxon>
        <taxon>Thelazia</taxon>
    </lineage>
</organism>
<dbReference type="Gene3D" id="1.10.510.10">
    <property type="entry name" value="Transferase(Phosphotransferase) domain 1"/>
    <property type="match status" value="1"/>
</dbReference>
<evidence type="ECO:0000256" key="6">
    <source>
        <dbReference type="ARBA" id="ARBA00061588"/>
    </source>
</evidence>
<evidence type="ECO:0000313" key="10">
    <source>
        <dbReference type="Proteomes" id="UP000276776"/>
    </source>
</evidence>
<keyword evidence="10" id="KW-1185">Reference proteome</keyword>
<keyword evidence="2" id="KW-0808">Transferase</keyword>
<sequence>MDSSSIPNDTRLVQFPEGKVIGARWIVKKILGSGSYGTVYEVQNVKNPLINGALKAESNSASNSILKLEVEVLKQLQKRKYTVRLLHSAKRETYSYMVMTLCGPDLFTLKHTNKLVTFSESTILRIAILSLYAIKQLHEVGYVHRDIKPSNIAISPSINCRHILYLLDYGMVRRYAIYSDKQWLIRPPRKRVRLILNVLLRGTLRYCSINTHRRQEQGRVDDLWSLMYMLVDLRANYLPWGRAAREDRILYLKESISDQELLSSGNLKFYTKILAHLRKLQYPDRPDYLLMYKLMISPIMRKQHLFDEPYDWENVAERVTQEDSFQRKLSRTSSSRSANNSHSIPDDIPIAQEKAFSEGKNDVPDIMKTSYHASRRRSDRDRQNQEESNGDLP</sequence>
<dbReference type="InterPro" id="IPR050235">
    <property type="entry name" value="CK1_Ser-Thr_kinase"/>
</dbReference>
<evidence type="ECO:0000313" key="9">
    <source>
        <dbReference type="EMBL" id="VDM95452.1"/>
    </source>
</evidence>
<dbReference type="SUPFAM" id="SSF56112">
    <property type="entry name" value="Protein kinase-like (PK-like)"/>
    <property type="match status" value="1"/>
</dbReference>
<evidence type="ECO:0000256" key="2">
    <source>
        <dbReference type="ARBA" id="ARBA00022679"/>
    </source>
</evidence>
<dbReference type="Proteomes" id="UP000276776">
    <property type="component" value="Unassembled WGS sequence"/>
</dbReference>
<dbReference type="WBParaSite" id="TCLT_0000046901-mRNA-1">
    <property type="protein sequence ID" value="TCLT_0000046901-mRNA-1"/>
    <property type="gene ID" value="TCLT_0000046901"/>
</dbReference>
<evidence type="ECO:0000256" key="5">
    <source>
        <dbReference type="ARBA" id="ARBA00022840"/>
    </source>
</evidence>
<proteinExistence type="inferred from homology"/>
<dbReference type="InterPro" id="IPR011009">
    <property type="entry name" value="Kinase-like_dom_sf"/>
</dbReference>
<evidence type="ECO:0000256" key="7">
    <source>
        <dbReference type="SAM" id="MobiDB-lite"/>
    </source>
</evidence>
<dbReference type="Pfam" id="PF00069">
    <property type="entry name" value="Pkinase"/>
    <property type="match status" value="1"/>
</dbReference>
<accession>A0A0N5CK84</accession>
<dbReference type="OrthoDB" id="5979581at2759"/>
<dbReference type="GO" id="GO:0015630">
    <property type="term" value="C:microtubule cytoskeleton"/>
    <property type="evidence" value="ECO:0007669"/>
    <property type="project" value="UniProtKB-ARBA"/>
</dbReference>
<dbReference type="InterPro" id="IPR000719">
    <property type="entry name" value="Prot_kinase_dom"/>
</dbReference>
<dbReference type="STRING" id="103827.A0A0N5CK84"/>
<keyword evidence="4" id="KW-0418">Kinase</keyword>
<evidence type="ECO:0000313" key="11">
    <source>
        <dbReference type="WBParaSite" id="TCLT_0000046901-mRNA-1"/>
    </source>
</evidence>
<evidence type="ECO:0000256" key="4">
    <source>
        <dbReference type="ARBA" id="ARBA00022777"/>
    </source>
</evidence>
<dbReference type="PANTHER" id="PTHR11909">
    <property type="entry name" value="CASEIN KINASE-RELATED"/>
    <property type="match status" value="1"/>
</dbReference>
<dbReference type="SMART" id="SM00220">
    <property type="entry name" value="S_TKc"/>
    <property type="match status" value="1"/>
</dbReference>
<keyword evidence="1" id="KW-0723">Serine/threonine-protein kinase</keyword>
<keyword evidence="5" id="KW-0067">ATP-binding</keyword>
<dbReference type="EMBL" id="UYYF01000034">
    <property type="protein sequence ID" value="VDM95452.1"/>
    <property type="molecule type" value="Genomic_DNA"/>
</dbReference>
<evidence type="ECO:0000256" key="3">
    <source>
        <dbReference type="ARBA" id="ARBA00022741"/>
    </source>
</evidence>
<dbReference type="GO" id="GO:0005524">
    <property type="term" value="F:ATP binding"/>
    <property type="evidence" value="ECO:0007669"/>
    <property type="project" value="UniProtKB-KW"/>
</dbReference>
<reference evidence="9 10" key="2">
    <citation type="submission" date="2018-11" db="EMBL/GenBank/DDBJ databases">
        <authorList>
            <consortium name="Pathogen Informatics"/>
        </authorList>
    </citation>
    <scope>NUCLEOTIDE SEQUENCE [LARGE SCALE GENOMIC DNA]</scope>
</reference>
<dbReference type="OMA" id="FNEPYDW"/>
<evidence type="ECO:0000256" key="1">
    <source>
        <dbReference type="ARBA" id="ARBA00022527"/>
    </source>
</evidence>
<reference evidence="11" key="1">
    <citation type="submission" date="2017-02" db="UniProtKB">
        <authorList>
            <consortium name="WormBaseParasite"/>
        </authorList>
    </citation>
    <scope>IDENTIFICATION</scope>
</reference>
<feature type="domain" description="Protein kinase" evidence="8">
    <location>
        <begin position="25"/>
        <end position="300"/>
    </location>
</feature>
<dbReference type="PROSITE" id="PS50011">
    <property type="entry name" value="PROTEIN_KINASE_DOM"/>
    <property type="match status" value="1"/>
</dbReference>